<evidence type="ECO:0000313" key="3">
    <source>
        <dbReference type="EnsemblPlants" id="Pp3c1_8340V3.1"/>
    </source>
</evidence>
<dbReference type="Gramene" id="Pp3c1_8340V3.3">
    <property type="protein sequence ID" value="Pp3c1_8340V3.3"/>
    <property type="gene ID" value="Pp3c1_8340"/>
</dbReference>
<reference evidence="2 4" key="1">
    <citation type="journal article" date="2008" name="Science">
        <title>The Physcomitrella genome reveals evolutionary insights into the conquest of land by plants.</title>
        <authorList>
            <person name="Rensing S."/>
            <person name="Lang D."/>
            <person name="Zimmer A."/>
            <person name="Terry A."/>
            <person name="Salamov A."/>
            <person name="Shapiro H."/>
            <person name="Nishiyama T."/>
            <person name="Perroud P.-F."/>
            <person name="Lindquist E."/>
            <person name="Kamisugi Y."/>
            <person name="Tanahashi T."/>
            <person name="Sakakibara K."/>
            <person name="Fujita T."/>
            <person name="Oishi K."/>
            <person name="Shin-I T."/>
            <person name="Kuroki Y."/>
            <person name="Toyoda A."/>
            <person name="Suzuki Y."/>
            <person name="Hashimoto A."/>
            <person name="Yamaguchi K."/>
            <person name="Sugano A."/>
            <person name="Kohara Y."/>
            <person name="Fujiyama A."/>
            <person name="Anterola A."/>
            <person name="Aoki S."/>
            <person name="Ashton N."/>
            <person name="Barbazuk W.B."/>
            <person name="Barker E."/>
            <person name="Bennetzen J."/>
            <person name="Bezanilla M."/>
            <person name="Blankenship R."/>
            <person name="Cho S.H."/>
            <person name="Dutcher S."/>
            <person name="Estelle M."/>
            <person name="Fawcett J.A."/>
            <person name="Gundlach H."/>
            <person name="Hanada K."/>
            <person name="Heyl A."/>
            <person name="Hicks K.A."/>
            <person name="Hugh J."/>
            <person name="Lohr M."/>
            <person name="Mayer K."/>
            <person name="Melkozernov A."/>
            <person name="Murata T."/>
            <person name="Nelson D."/>
            <person name="Pils B."/>
            <person name="Prigge M."/>
            <person name="Reiss B."/>
            <person name="Renner T."/>
            <person name="Rombauts S."/>
            <person name="Rushton P."/>
            <person name="Sanderfoot A."/>
            <person name="Schween G."/>
            <person name="Shiu S.-H."/>
            <person name="Stueber K."/>
            <person name="Theodoulou F.L."/>
            <person name="Tu H."/>
            <person name="Van de Peer Y."/>
            <person name="Verrier P.J."/>
            <person name="Waters E."/>
            <person name="Wood A."/>
            <person name="Yang L."/>
            <person name="Cove D."/>
            <person name="Cuming A."/>
            <person name="Hasebe M."/>
            <person name="Lucas S."/>
            <person name="Mishler D.B."/>
            <person name="Reski R."/>
            <person name="Grigoriev I."/>
            <person name="Quatrano R.S."/>
            <person name="Boore J.L."/>
        </authorList>
    </citation>
    <scope>NUCLEOTIDE SEQUENCE [LARGE SCALE GENOMIC DNA]</scope>
    <source>
        <strain evidence="3 4">cv. Gransden 2004</strain>
    </source>
</reference>
<evidence type="ECO:0008006" key="5">
    <source>
        <dbReference type="Google" id="ProtNLM"/>
    </source>
</evidence>
<gene>
    <name evidence="3" type="primary">LOC112289417</name>
    <name evidence="2" type="ORF">PHYPA_000386</name>
</gene>
<reference evidence="3" key="3">
    <citation type="submission" date="2020-12" db="UniProtKB">
        <authorList>
            <consortium name="EnsemblPlants"/>
        </authorList>
    </citation>
    <scope>IDENTIFICATION</scope>
</reference>
<dbReference type="Gramene" id="Pp3c1_8340V3.2">
    <property type="protein sequence ID" value="Pp3c1_8340V3.2"/>
    <property type="gene ID" value="Pp3c1_8340"/>
</dbReference>
<organism evidence="2">
    <name type="scientific">Physcomitrium patens</name>
    <name type="common">Spreading-leaved earth moss</name>
    <name type="synonym">Physcomitrella patens</name>
    <dbReference type="NCBI Taxonomy" id="3218"/>
    <lineage>
        <taxon>Eukaryota</taxon>
        <taxon>Viridiplantae</taxon>
        <taxon>Streptophyta</taxon>
        <taxon>Embryophyta</taxon>
        <taxon>Bryophyta</taxon>
        <taxon>Bryophytina</taxon>
        <taxon>Bryopsida</taxon>
        <taxon>Funariidae</taxon>
        <taxon>Funariales</taxon>
        <taxon>Funariaceae</taxon>
        <taxon>Physcomitrium</taxon>
    </lineage>
</organism>
<evidence type="ECO:0000313" key="4">
    <source>
        <dbReference type="Proteomes" id="UP000006727"/>
    </source>
</evidence>
<dbReference type="Gramene" id="Pp3c1_8340V3.1">
    <property type="protein sequence ID" value="Pp3c1_8340V3.1"/>
    <property type="gene ID" value="Pp3c1_8340"/>
</dbReference>
<dbReference type="PANTHER" id="PTHR33132:SF136">
    <property type="entry name" value="OS02G0799600 PROTEIN"/>
    <property type="match status" value="1"/>
</dbReference>
<dbReference type="PaxDb" id="3218-PP1S38_187V6.1"/>
<name>A0A2K1L7I2_PHYPA</name>
<dbReference type="Gramene" id="Pp3c1_8340V3.4">
    <property type="protein sequence ID" value="Pp3c1_8340V3.4"/>
    <property type="gene ID" value="Pp3c1_8340"/>
</dbReference>
<dbReference type="OMA" id="MCLIAND"/>
<dbReference type="Proteomes" id="UP000006727">
    <property type="component" value="Chromosome 1"/>
</dbReference>
<keyword evidence="4" id="KW-1185">Reference proteome</keyword>
<feature type="region of interest" description="Disordered" evidence="1">
    <location>
        <begin position="87"/>
        <end position="109"/>
    </location>
</feature>
<dbReference type="EnsemblPlants" id="Pp3c1_8340V3.2">
    <property type="protein sequence ID" value="Pp3c1_8340V3.2"/>
    <property type="gene ID" value="Pp3c1_8340"/>
</dbReference>
<dbReference type="EMBL" id="ABEU02000001">
    <property type="protein sequence ID" value="PNR61962.1"/>
    <property type="molecule type" value="Genomic_DNA"/>
</dbReference>
<evidence type="ECO:0000256" key="1">
    <source>
        <dbReference type="SAM" id="MobiDB-lite"/>
    </source>
</evidence>
<proteinExistence type="predicted"/>
<dbReference type="GeneID" id="112289417"/>
<dbReference type="EnsemblPlants" id="Pp3c1_8340V3.1">
    <property type="protein sequence ID" value="Pp3c1_8340V3.1"/>
    <property type="gene ID" value="Pp3c1_8340"/>
</dbReference>
<reference evidence="2 4" key="2">
    <citation type="journal article" date="2018" name="Plant J.">
        <title>The Physcomitrella patens chromosome-scale assembly reveals moss genome structure and evolution.</title>
        <authorList>
            <person name="Lang D."/>
            <person name="Ullrich K.K."/>
            <person name="Murat F."/>
            <person name="Fuchs J."/>
            <person name="Jenkins J."/>
            <person name="Haas F.B."/>
            <person name="Piednoel M."/>
            <person name="Gundlach H."/>
            <person name="Van Bel M."/>
            <person name="Meyberg R."/>
            <person name="Vives C."/>
            <person name="Morata J."/>
            <person name="Symeonidi A."/>
            <person name="Hiss M."/>
            <person name="Muchero W."/>
            <person name="Kamisugi Y."/>
            <person name="Saleh O."/>
            <person name="Blanc G."/>
            <person name="Decker E.L."/>
            <person name="van Gessel N."/>
            <person name="Grimwood J."/>
            <person name="Hayes R.D."/>
            <person name="Graham S.W."/>
            <person name="Gunter L.E."/>
            <person name="McDaniel S.F."/>
            <person name="Hoernstein S.N.W."/>
            <person name="Larsson A."/>
            <person name="Li F.W."/>
            <person name="Perroud P.F."/>
            <person name="Phillips J."/>
            <person name="Ranjan P."/>
            <person name="Rokshar D.S."/>
            <person name="Rothfels C.J."/>
            <person name="Schneider L."/>
            <person name="Shu S."/>
            <person name="Stevenson D.W."/>
            <person name="Thummler F."/>
            <person name="Tillich M."/>
            <person name="Villarreal Aguilar J.C."/>
            <person name="Widiez T."/>
            <person name="Wong G.K."/>
            <person name="Wymore A."/>
            <person name="Zhang Y."/>
            <person name="Zimmer A.D."/>
            <person name="Quatrano R.S."/>
            <person name="Mayer K.F.X."/>
            <person name="Goodstein D."/>
            <person name="Casacuberta J.M."/>
            <person name="Vandepoele K."/>
            <person name="Reski R."/>
            <person name="Cuming A.C."/>
            <person name="Tuskan G.A."/>
            <person name="Maumus F."/>
            <person name="Salse J."/>
            <person name="Schmutz J."/>
            <person name="Rensing S.A."/>
        </authorList>
    </citation>
    <scope>NUCLEOTIDE SEQUENCE [LARGE SCALE GENOMIC DNA]</scope>
    <source>
        <strain evidence="3 4">cv. Gransden 2004</strain>
    </source>
</reference>
<dbReference type="OrthoDB" id="1109687at2759"/>
<dbReference type="EnsemblPlants" id="Pp3c1_8340V3.4">
    <property type="protein sequence ID" value="Pp3c1_8340V3.4"/>
    <property type="gene ID" value="Pp3c1_8340"/>
</dbReference>
<feature type="compositionally biased region" description="Low complexity" evidence="1">
    <location>
        <begin position="87"/>
        <end position="105"/>
    </location>
</feature>
<evidence type="ECO:0000313" key="2">
    <source>
        <dbReference type="EMBL" id="PNR61962.1"/>
    </source>
</evidence>
<accession>A0A2K1L7I2</accession>
<feature type="region of interest" description="Disordered" evidence="1">
    <location>
        <begin position="15"/>
        <end position="53"/>
    </location>
</feature>
<dbReference type="AlphaFoldDB" id="A0A2K1L7I2"/>
<dbReference type="PANTHER" id="PTHR33132">
    <property type="entry name" value="OSJNBB0118P14.9 PROTEIN"/>
    <property type="match status" value="1"/>
</dbReference>
<protein>
    <recommendedName>
        <fullName evidence="5">Serine-rich protein</fullName>
    </recommendedName>
</protein>
<dbReference type="RefSeq" id="XP_024390380.1">
    <property type="nucleotide sequence ID" value="XM_024534612.2"/>
</dbReference>
<sequence>MNASNLLKAVLRPRALSAASRQRSVSEGTRERRSLSPDNRLPSSTLVSKKSPASAPVVKKTTCMCSPTNHPGSFRCRYHREMAAKSAAAAASIPRGRSPSPASPSFKRSQSEMLNSVVFSEVNRTLPGCASRTSRSPTGRTSRLQKMTMSTGFEEEDEIMCLIANDVLRSPKASPSIRGLPSSDGTRSSAFSFKAAAEIEIPTMFCQSTSTVATDIFSRSMSRMYL</sequence>
<dbReference type="EnsemblPlants" id="Pp3c1_8340V3.3">
    <property type="protein sequence ID" value="Pp3c1_8340V3.3"/>
    <property type="gene ID" value="Pp3c1_8340"/>
</dbReference>